<sequence>MSSTIYWVQPGGQILGDQMFDSFCSSDYKEPLQQYVTSWRKKSNDSDLLLWTAVVTTISGFAIQFTGLRGLHSTVAVAQLGAMVLMSAARSALRMQRLKPEDNYLALFPDIVTGHELDWLAIRLEQVQRHGQSTDDTKVRCLWRFLGVSDDEQRIQKEKPNNYPAGNNSVDRILAYRTRLAMLSQAGKASLRSSALAEHFNIEMVEVRETAQKVVSAIESAANIIFSGELGVDQSWKDAESFFWSFDCQVEHNVYFERQSPPRLPGSSRQQPLQLTRPGGVGPWALQNEVALEGVLGLWVWSLKFDPEVEVSDPKTNLRVSQATEIRARRIVTTEREIAETELKAWLGGAILRFAKDSLVHPCSRRGSQTPYGKKIRTVAGMNLCFKGYERNSTDSLAGIQ</sequence>
<organism evidence="1 2">
    <name type="scientific">Fusarium oxysporum</name>
    <name type="common">Fusarium vascular wilt</name>
    <dbReference type="NCBI Taxonomy" id="5507"/>
    <lineage>
        <taxon>Eukaryota</taxon>
        <taxon>Fungi</taxon>
        <taxon>Dikarya</taxon>
        <taxon>Ascomycota</taxon>
        <taxon>Pezizomycotina</taxon>
        <taxon>Sordariomycetes</taxon>
        <taxon>Hypocreomycetidae</taxon>
        <taxon>Hypocreales</taxon>
        <taxon>Nectriaceae</taxon>
        <taxon>Fusarium</taxon>
        <taxon>Fusarium oxysporum species complex</taxon>
    </lineage>
</organism>
<dbReference type="OrthoDB" id="7464126at2759"/>
<dbReference type="AlphaFoldDB" id="A0A2H3TJX2"/>
<dbReference type="Proteomes" id="UP000219369">
    <property type="component" value="Unassembled WGS sequence"/>
</dbReference>
<evidence type="ECO:0000313" key="2">
    <source>
        <dbReference type="Proteomes" id="UP000219369"/>
    </source>
</evidence>
<dbReference type="EMBL" id="FMJY01000008">
    <property type="protein sequence ID" value="SCO88972.1"/>
    <property type="molecule type" value="Genomic_DNA"/>
</dbReference>
<gene>
    <name evidence="1" type="ORF">FRV6_13100</name>
</gene>
<reference evidence="2" key="1">
    <citation type="submission" date="2016-09" db="EMBL/GenBank/DDBJ databases">
        <authorList>
            <person name="Guldener U."/>
        </authorList>
    </citation>
    <scope>NUCLEOTIDE SEQUENCE [LARGE SCALE GENOMIC DNA]</scope>
    <source>
        <strain evidence="2">V64-1</strain>
    </source>
</reference>
<protein>
    <submittedName>
        <fullName evidence="1">Uncharacterized protein</fullName>
    </submittedName>
</protein>
<name>A0A2H3TJX2_FUSOX</name>
<proteinExistence type="predicted"/>
<evidence type="ECO:0000313" key="1">
    <source>
        <dbReference type="EMBL" id="SCO88972.1"/>
    </source>
</evidence>
<accession>A0A2H3TJX2</accession>